<feature type="domain" description="FAD/NAD(P)-binding" evidence="1">
    <location>
        <begin position="3"/>
        <end position="141"/>
    </location>
</feature>
<evidence type="ECO:0000259" key="1">
    <source>
        <dbReference type="Pfam" id="PF07992"/>
    </source>
</evidence>
<protein>
    <submittedName>
        <fullName evidence="2">NAD(P)/FAD-dependent oxidoreductase</fullName>
    </submittedName>
</protein>
<comment type="caution">
    <text evidence="2">The sequence shown here is derived from an EMBL/GenBank/DDBJ whole genome shotgun (WGS) entry which is preliminary data.</text>
</comment>
<gene>
    <name evidence="2" type="ORF">GD597_14585</name>
</gene>
<sequence>MKHLLILGAGTAGTMMANHLRHNLKEDDWEISIIDEKEEHHYQPGYLFLPFDIYQPEDIVKSIAEFIPKGVSLIKNKIERIIPAENKVAMKTGEMLEYDVLIIATGAKIAPEETTGMQGAEWQKSVFDFYTFEGSLALRNKLREWQGGKLVIHITEMPIKCPVAPLEFAFLADSYFKHKHMRDKVDITFVTPLSGAFTKPKATAALDHLLQEKNIHIVSDFAIEQVDNDNKKIIDYGGQEVPFDLLVTVPTNKGDALMERSGLGDDLNYVPTNKATLQSKDYENIFVLGDASNVPASKAGSVAHFEAEILTENILLYIGGQPLKAEFDGHANCFIETGNGKALLIDFNYTHEPVEGTFPFPGVGPLRLLKESRMNHMGKLAFRWIYWNVLLKGTHIPFVSANMQEAGKHF</sequence>
<organism evidence="2 3">
    <name type="scientific">Limnovirga soli</name>
    <dbReference type="NCBI Taxonomy" id="2656915"/>
    <lineage>
        <taxon>Bacteria</taxon>
        <taxon>Pseudomonadati</taxon>
        <taxon>Bacteroidota</taxon>
        <taxon>Chitinophagia</taxon>
        <taxon>Chitinophagales</taxon>
        <taxon>Chitinophagaceae</taxon>
        <taxon>Limnovirga</taxon>
    </lineage>
</organism>
<dbReference type="InterPro" id="IPR052541">
    <property type="entry name" value="SQRD"/>
</dbReference>
<proteinExistence type="predicted"/>
<evidence type="ECO:0000313" key="2">
    <source>
        <dbReference type="EMBL" id="NNV56695.1"/>
    </source>
</evidence>
<dbReference type="InterPro" id="IPR023753">
    <property type="entry name" value="FAD/NAD-binding_dom"/>
</dbReference>
<evidence type="ECO:0000313" key="3">
    <source>
        <dbReference type="Proteomes" id="UP000598971"/>
    </source>
</evidence>
<dbReference type="RefSeq" id="WP_171608638.1">
    <property type="nucleotide sequence ID" value="NZ_WHPF01000010.1"/>
</dbReference>
<keyword evidence="3" id="KW-1185">Reference proteome</keyword>
<reference evidence="2" key="1">
    <citation type="submission" date="2019-10" db="EMBL/GenBank/DDBJ databases">
        <title>Draft genome sequence of Panacibacter sp. KCS-6.</title>
        <authorList>
            <person name="Yim K.J."/>
        </authorList>
    </citation>
    <scope>NUCLEOTIDE SEQUENCE</scope>
    <source>
        <strain evidence="2">KCS-6</strain>
    </source>
</reference>
<dbReference type="Pfam" id="PF07992">
    <property type="entry name" value="Pyr_redox_2"/>
    <property type="match status" value="1"/>
</dbReference>
<dbReference type="AlphaFoldDB" id="A0A8J8FFD9"/>
<name>A0A8J8FFD9_9BACT</name>
<dbReference type="GO" id="GO:0016491">
    <property type="term" value="F:oxidoreductase activity"/>
    <property type="evidence" value="ECO:0007669"/>
    <property type="project" value="InterPro"/>
</dbReference>
<dbReference type="InterPro" id="IPR036188">
    <property type="entry name" value="FAD/NAD-bd_sf"/>
</dbReference>
<accession>A0A8J8FFD9</accession>
<dbReference type="Proteomes" id="UP000598971">
    <property type="component" value="Unassembled WGS sequence"/>
</dbReference>
<dbReference type="EMBL" id="WHPF01000010">
    <property type="protein sequence ID" value="NNV56695.1"/>
    <property type="molecule type" value="Genomic_DNA"/>
</dbReference>
<dbReference type="PANTHER" id="PTHR43755:SF1">
    <property type="entry name" value="FAD-DEPENDENT PYRIDINE NUCLEOTIDE-DISULPHIDE OXIDOREDUCTASE"/>
    <property type="match status" value="1"/>
</dbReference>
<dbReference type="SUPFAM" id="SSF51905">
    <property type="entry name" value="FAD/NAD(P)-binding domain"/>
    <property type="match status" value="2"/>
</dbReference>
<dbReference type="PANTHER" id="PTHR43755">
    <property type="match status" value="1"/>
</dbReference>
<dbReference type="Gene3D" id="3.50.50.60">
    <property type="entry name" value="FAD/NAD(P)-binding domain"/>
    <property type="match status" value="2"/>
</dbReference>